<evidence type="ECO:0000313" key="4">
    <source>
        <dbReference type="Proteomes" id="UP000187406"/>
    </source>
</evidence>
<gene>
    <name evidence="3" type="ORF">CFOL_v3_26913</name>
</gene>
<feature type="domain" description="Myb/SANT-like" evidence="2">
    <location>
        <begin position="3"/>
        <end position="72"/>
    </location>
</feature>
<dbReference type="AlphaFoldDB" id="A0A1Q3CT87"/>
<evidence type="ECO:0000313" key="3">
    <source>
        <dbReference type="EMBL" id="GAV83466.1"/>
    </source>
</evidence>
<accession>A0A1Q3CT87</accession>
<comment type="caution">
    <text evidence="3">The sequence shown here is derived from an EMBL/GenBank/DDBJ whole genome shotgun (WGS) entry which is preliminary data.</text>
</comment>
<dbReference type="Proteomes" id="UP000187406">
    <property type="component" value="Unassembled WGS sequence"/>
</dbReference>
<dbReference type="InParanoid" id="A0A1Q3CT87"/>
<feature type="region of interest" description="Disordered" evidence="1">
    <location>
        <begin position="141"/>
        <end position="178"/>
    </location>
</feature>
<sequence length="207" mass="23426">MPGGSFSKITWDHIRKELNLLTMKGYSVVQIKQKFNRIREKHRLFSSCLSTGFGWDAETNTVHATEETWQNYLTITPPHFLASQFQTKGCEHYKLLGLIFNKSTAMGMLHYSSTQEPPNSDEENELDDEFRYSGVHVDVDLTSPDDPVVPSTGGGMSGGQTSLSKMKRKKDNKKESRSIQMGEVLMAWAEASKARTGAYNRRERGRV</sequence>
<dbReference type="EMBL" id="BDDD01002898">
    <property type="protein sequence ID" value="GAV83466.1"/>
    <property type="molecule type" value="Genomic_DNA"/>
</dbReference>
<name>A0A1Q3CT87_CEPFO</name>
<dbReference type="PANTHER" id="PTHR47584">
    <property type="match status" value="1"/>
</dbReference>
<evidence type="ECO:0000256" key="1">
    <source>
        <dbReference type="SAM" id="MobiDB-lite"/>
    </source>
</evidence>
<protein>
    <submittedName>
        <fullName evidence="3">Myb_DNA-bind_3 domain-containing protein</fullName>
    </submittedName>
</protein>
<dbReference type="OrthoDB" id="1402656at2759"/>
<dbReference type="Pfam" id="PF12776">
    <property type="entry name" value="Myb_DNA-bind_3"/>
    <property type="match status" value="1"/>
</dbReference>
<proteinExistence type="predicted"/>
<dbReference type="PANTHER" id="PTHR47584:SF14">
    <property type="entry name" value="L10-INTERACTING MYB DOMAIN-CONTAINING PROTEIN-LIKE"/>
    <property type="match status" value="1"/>
</dbReference>
<keyword evidence="4" id="KW-1185">Reference proteome</keyword>
<reference evidence="4" key="1">
    <citation type="submission" date="2016-04" db="EMBL/GenBank/DDBJ databases">
        <title>Cephalotus genome sequencing.</title>
        <authorList>
            <person name="Fukushima K."/>
            <person name="Hasebe M."/>
            <person name="Fang X."/>
        </authorList>
    </citation>
    <scope>NUCLEOTIDE SEQUENCE [LARGE SCALE GENOMIC DNA]</scope>
    <source>
        <strain evidence="4">cv. St1</strain>
    </source>
</reference>
<evidence type="ECO:0000259" key="2">
    <source>
        <dbReference type="Pfam" id="PF12776"/>
    </source>
</evidence>
<organism evidence="3 4">
    <name type="scientific">Cephalotus follicularis</name>
    <name type="common">Albany pitcher plant</name>
    <dbReference type="NCBI Taxonomy" id="3775"/>
    <lineage>
        <taxon>Eukaryota</taxon>
        <taxon>Viridiplantae</taxon>
        <taxon>Streptophyta</taxon>
        <taxon>Embryophyta</taxon>
        <taxon>Tracheophyta</taxon>
        <taxon>Spermatophyta</taxon>
        <taxon>Magnoliopsida</taxon>
        <taxon>eudicotyledons</taxon>
        <taxon>Gunneridae</taxon>
        <taxon>Pentapetalae</taxon>
        <taxon>rosids</taxon>
        <taxon>fabids</taxon>
        <taxon>Oxalidales</taxon>
        <taxon>Cephalotaceae</taxon>
        <taxon>Cephalotus</taxon>
    </lineage>
</organism>
<dbReference type="InterPro" id="IPR024752">
    <property type="entry name" value="Myb/SANT-like_dom"/>
</dbReference>
<dbReference type="InterPro" id="IPR045026">
    <property type="entry name" value="LIMYB"/>
</dbReference>